<evidence type="ECO:0000256" key="12">
    <source>
        <dbReference type="PROSITE-ProRule" id="PRU10141"/>
    </source>
</evidence>
<keyword evidence="17" id="KW-1185">Reference proteome</keyword>
<evidence type="ECO:0000256" key="9">
    <source>
        <dbReference type="ARBA" id="ARBA00022989"/>
    </source>
</evidence>
<reference evidence="16 17" key="1">
    <citation type="submission" date="2024-06" db="EMBL/GenBank/DDBJ databases">
        <title>A chromosome level genome sequence of Diviner's sage (Salvia divinorum).</title>
        <authorList>
            <person name="Ford S.A."/>
            <person name="Ro D.-K."/>
            <person name="Ness R.W."/>
            <person name="Phillips M.A."/>
        </authorList>
    </citation>
    <scope>NUCLEOTIDE SEQUENCE [LARGE SCALE GENOMIC DNA]</scope>
    <source>
        <strain evidence="16">SAF-2024a</strain>
        <tissue evidence="16">Leaf</tissue>
    </source>
</reference>
<keyword evidence="9 13" id="KW-1133">Transmembrane helix</keyword>
<feature type="signal peptide" evidence="14">
    <location>
        <begin position="1"/>
        <end position="20"/>
    </location>
</feature>
<dbReference type="Pfam" id="PF07714">
    <property type="entry name" value="PK_Tyr_Ser-Thr"/>
    <property type="match status" value="1"/>
</dbReference>
<evidence type="ECO:0000256" key="2">
    <source>
        <dbReference type="ARBA" id="ARBA00022527"/>
    </source>
</evidence>
<evidence type="ECO:0000256" key="11">
    <source>
        <dbReference type="ARBA" id="ARBA00023180"/>
    </source>
</evidence>
<dbReference type="PANTHER" id="PTHR34590">
    <property type="entry name" value="OS03G0124300 PROTEIN-RELATED"/>
    <property type="match status" value="1"/>
</dbReference>
<dbReference type="Proteomes" id="UP001567538">
    <property type="component" value="Unassembled WGS sequence"/>
</dbReference>
<dbReference type="InterPro" id="IPR001245">
    <property type="entry name" value="Ser-Thr/Tyr_kinase_cat_dom"/>
</dbReference>
<dbReference type="FunFam" id="2.60.120.430:FF:000007">
    <property type="entry name" value="FERONIA receptor-like kinase"/>
    <property type="match status" value="1"/>
</dbReference>
<gene>
    <name evidence="16" type="ORF">AAHA92_28975</name>
</gene>
<dbReference type="Gene3D" id="2.60.120.430">
    <property type="entry name" value="Galactose-binding lectin"/>
    <property type="match status" value="2"/>
</dbReference>
<comment type="caution">
    <text evidence="16">The sequence shown here is derived from an EMBL/GenBank/DDBJ whole genome shotgun (WGS) entry which is preliminary data.</text>
</comment>
<evidence type="ECO:0000313" key="17">
    <source>
        <dbReference type="Proteomes" id="UP001567538"/>
    </source>
</evidence>
<keyword evidence="11" id="KW-0325">Glycoprotein</keyword>
<evidence type="ECO:0000256" key="3">
    <source>
        <dbReference type="ARBA" id="ARBA00022679"/>
    </source>
</evidence>
<dbReference type="InterPro" id="IPR045272">
    <property type="entry name" value="ANXUR1/2-like"/>
</dbReference>
<keyword evidence="4 13" id="KW-0812">Transmembrane</keyword>
<protein>
    <recommendedName>
        <fullName evidence="15">Protein kinase domain-containing protein</fullName>
    </recommendedName>
</protein>
<dbReference type="Pfam" id="PF12819">
    <property type="entry name" value="Malectin_like"/>
    <property type="match status" value="1"/>
</dbReference>
<keyword evidence="6 12" id="KW-0547">Nucleotide-binding</keyword>
<evidence type="ECO:0000256" key="6">
    <source>
        <dbReference type="ARBA" id="ARBA00022741"/>
    </source>
</evidence>
<feature type="binding site" evidence="12">
    <location>
        <position position="514"/>
    </location>
    <ligand>
        <name>ATP</name>
        <dbReference type="ChEBI" id="CHEBI:30616"/>
    </ligand>
</feature>
<evidence type="ECO:0000256" key="14">
    <source>
        <dbReference type="SAM" id="SignalP"/>
    </source>
</evidence>
<evidence type="ECO:0000256" key="1">
    <source>
        <dbReference type="ARBA" id="ARBA00004479"/>
    </source>
</evidence>
<organism evidence="16 17">
    <name type="scientific">Salvia divinorum</name>
    <name type="common">Maria pastora</name>
    <name type="synonym">Diviner's sage</name>
    <dbReference type="NCBI Taxonomy" id="28513"/>
    <lineage>
        <taxon>Eukaryota</taxon>
        <taxon>Viridiplantae</taxon>
        <taxon>Streptophyta</taxon>
        <taxon>Embryophyta</taxon>
        <taxon>Tracheophyta</taxon>
        <taxon>Spermatophyta</taxon>
        <taxon>Magnoliopsida</taxon>
        <taxon>eudicotyledons</taxon>
        <taxon>Gunneridae</taxon>
        <taxon>Pentapetalae</taxon>
        <taxon>asterids</taxon>
        <taxon>lamiids</taxon>
        <taxon>Lamiales</taxon>
        <taxon>Lamiaceae</taxon>
        <taxon>Nepetoideae</taxon>
        <taxon>Mentheae</taxon>
        <taxon>Salviinae</taxon>
        <taxon>Salvia</taxon>
        <taxon>Salvia subgen. Calosphace</taxon>
    </lineage>
</organism>
<sequence>MKCIIQIVLWAIITIMRVDSQRKSADSLLLNCGASGNEAIDSDGRKWSPDGKFLSTHDSLSSTANSQDPSLPSIVPYMHSRIFKSETAYKFPISPKSRHWIRLHFYPSSYGRLDSASAFFSVSAAGFTLLHNFSTTLTAQALTQAYIITEFTINHLNSPLLDLTFTPLINFAFINGIEIIPIPEIFQPQQNSYAMQTMFRLNVGGQFISTSQDSRTWYDDSRHIYGAGLGLATRADNDVAIEYPNPESRLIAPPDVYKTARTMGPNSTLNLNYNLTWILDVDANFTYLVRLHYCDFLFSKVNQMVFFVFINNHTVETDADIVAWAGGRGAPVYKDYTVRVGRNGNGDNQIWLALHPNTEPKPQYYDSILNGIEVFKLNDTTGNLAGPNPIPSPNKNATTTYASRSRKSGVIVLLACVIAASGVVIVGCLKHKKRRGSEGGTSWLPIYGSWSWSSGRSSSQMISSVGKGLCRHFSLGEIRGATNGFSESCVVGVGGFGKVYRGCIDGNATEVAVKRAHPSSQQGLHEFLNEIELLSKLRHRHLVSLIGACEENNEMILVYDYMSNGTLREHLYDTNSNSTTTTLSWNQRLDICIGAARGIHYLHTVVCARPPIDPSLPNEQLCLADWALRSCRNGGIHEMIDPKIRGEINSECLKHYIETALNCLSHDSIDRPSMAQVLSSLEYCLKLQNDESLCE</sequence>
<evidence type="ECO:0000256" key="10">
    <source>
        <dbReference type="ARBA" id="ARBA00023136"/>
    </source>
</evidence>
<dbReference type="EMBL" id="JBEAFC010000011">
    <property type="protein sequence ID" value="KAL1536300.1"/>
    <property type="molecule type" value="Genomic_DNA"/>
</dbReference>
<comment type="subcellular location">
    <subcellularLocation>
        <location evidence="1">Membrane</location>
        <topology evidence="1">Single-pass type I membrane protein</topology>
    </subcellularLocation>
</comment>
<proteinExistence type="predicted"/>
<dbReference type="FunFam" id="3.30.200.20:FF:000039">
    <property type="entry name" value="receptor-like protein kinase FERONIA"/>
    <property type="match status" value="1"/>
</dbReference>
<dbReference type="AlphaFoldDB" id="A0ABD1FXS4"/>
<name>A0ABD1FXS4_SALDI</name>
<accession>A0ABD1FXS4</accession>
<keyword evidence="3" id="KW-0808">Transferase</keyword>
<dbReference type="GO" id="GO:0005524">
    <property type="term" value="F:ATP binding"/>
    <property type="evidence" value="ECO:0007669"/>
    <property type="project" value="UniProtKB-UniRule"/>
</dbReference>
<evidence type="ECO:0000313" key="16">
    <source>
        <dbReference type="EMBL" id="KAL1536300.1"/>
    </source>
</evidence>
<feature type="transmembrane region" description="Helical" evidence="13">
    <location>
        <begin position="409"/>
        <end position="429"/>
    </location>
</feature>
<dbReference type="GO" id="GO:0016020">
    <property type="term" value="C:membrane"/>
    <property type="evidence" value="ECO:0007669"/>
    <property type="project" value="UniProtKB-SubCell"/>
</dbReference>
<keyword evidence="5 14" id="KW-0732">Signal</keyword>
<dbReference type="GO" id="GO:0004674">
    <property type="term" value="F:protein serine/threonine kinase activity"/>
    <property type="evidence" value="ECO:0007669"/>
    <property type="project" value="UniProtKB-KW"/>
</dbReference>
<evidence type="ECO:0000256" key="5">
    <source>
        <dbReference type="ARBA" id="ARBA00022729"/>
    </source>
</evidence>
<dbReference type="PROSITE" id="PS50011">
    <property type="entry name" value="PROTEIN_KINASE_DOM"/>
    <property type="match status" value="1"/>
</dbReference>
<keyword evidence="2" id="KW-0723">Serine/threonine-protein kinase</keyword>
<keyword evidence="10 13" id="KW-0472">Membrane</keyword>
<evidence type="ECO:0000256" key="4">
    <source>
        <dbReference type="ARBA" id="ARBA00022692"/>
    </source>
</evidence>
<feature type="chain" id="PRO_5044851987" description="Protein kinase domain-containing protein" evidence="14">
    <location>
        <begin position="21"/>
        <end position="695"/>
    </location>
</feature>
<dbReference type="FunFam" id="2.60.120.430:FF:000003">
    <property type="entry name" value="FERONIA receptor-like kinase"/>
    <property type="match status" value="1"/>
</dbReference>
<evidence type="ECO:0000256" key="8">
    <source>
        <dbReference type="ARBA" id="ARBA00022840"/>
    </source>
</evidence>
<evidence type="ECO:0000256" key="13">
    <source>
        <dbReference type="SAM" id="Phobius"/>
    </source>
</evidence>
<dbReference type="Gene3D" id="1.10.510.10">
    <property type="entry name" value="Transferase(Phosphotransferase) domain 1"/>
    <property type="match status" value="2"/>
</dbReference>
<dbReference type="InterPro" id="IPR011009">
    <property type="entry name" value="Kinase-like_dom_sf"/>
</dbReference>
<dbReference type="InterPro" id="IPR024788">
    <property type="entry name" value="Malectin-like_Carb-bd_dom"/>
</dbReference>
<dbReference type="InterPro" id="IPR000719">
    <property type="entry name" value="Prot_kinase_dom"/>
</dbReference>
<dbReference type="Gene3D" id="3.30.200.20">
    <property type="entry name" value="Phosphorylase Kinase, domain 1"/>
    <property type="match status" value="1"/>
</dbReference>
<keyword evidence="7" id="KW-0418">Kinase</keyword>
<dbReference type="PROSITE" id="PS00107">
    <property type="entry name" value="PROTEIN_KINASE_ATP"/>
    <property type="match status" value="1"/>
</dbReference>
<evidence type="ECO:0000259" key="15">
    <source>
        <dbReference type="PROSITE" id="PS50011"/>
    </source>
</evidence>
<keyword evidence="8 12" id="KW-0067">ATP-binding</keyword>
<dbReference type="InterPro" id="IPR017441">
    <property type="entry name" value="Protein_kinase_ATP_BS"/>
</dbReference>
<feature type="domain" description="Protein kinase" evidence="15">
    <location>
        <begin position="485"/>
        <end position="695"/>
    </location>
</feature>
<dbReference type="PANTHER" id="PTHR34590:SF5">
    <property type="entry name" value="OS04G0586500 PROTEIN"/>
    <property type="match status" value="1"/>
</dbReference>
<evidence type="ECO:0000256" key="7">
    <source>
        <dbReference type="ARBA" id="ARBA00022777"/>
    </source>
</evidence>
<dbReference type="SUPFAM" id="SSF56112">
    <property type="entry name" value="Protein kinase-like (PK-like)"/>
    <property type="match status" value="1"/>
</dbReference>